<dbReference type="EC" id="2.4.1.-" evidence="5"/>
<organism evidence="6 7">
    <name type="scientific">Perilla frutescens var. hirtella</name>
    <name type="common">Perilla citriodora</name>
    <name type="synonym">Perilla setoyensis</name>
    <dbReference type="NCBI Taxonomy" id="608512"/>
    <lineage>
        <taxon>Eukaryota</taxon>
        <taxon>Viridiplantae</taxon>
        <taxon>Streptophyta</taxon>
        <taxon>Embryophyta</taxon>
        <taxon>Tracheophyta</taxon>
        <taxon>Spermatophyta</taxon>
        <taxon>Magnoliopsida</taxon>
        <taxon>eudicotyledons</taxon>
        <taxon>Gunneridae</taxon>
        <taxon>Pentapetalae</taxon>
        <taxon>asterids</taxon>
        <taxon>lamiids</taxon>
        <taxon>Lamiales</taxon>
        <taxon>Lamiaceae</taxon>
        <taxon>Nepetoideae</taxon>
        <taxon>Elsholtzieae</taxon>
        <taxon>Perilla</taxon>
    </lineage>
</organism>
<keyword evidence="7" id="KW-1185">Reference proteome</keyword>
<evidence type="ECO:0000313" key="6">
    <source>
        <dbReference type="EMBL" id="KAH6825267.1"/>
    </source>
</evidence>
<keyword evidence="2 4" id="KW-0328">Glycosyltransferase</keyword>
<evidence type="ECO:0000313" key="7">
    <source>
        <dbReference type="Proteomes" id="UP001190926"/>
    </source>
</evidence>
<dbReference type="InterPro" id="IPR002213">
    <property type="entry name" value="UDP_glucos_trans"/>
</dbReference>
<dbReference type="Pfam" id="PF00201">
    <property type="entry name" value="UDPGT"/>
    <property type="match status" value="1"/>
</dbReference>
<comment type="caution">
    <text evidence="6">The sequence shown here is derived from an EMBL/GenBank/DDBJ whole genome shotgun (WGS) entry which is preliminary data.</text>
</comment>
<comment type="similarity">
    <text evidence="1 4">Belongs to the UDP-glycosyltransferase family.</text>
</comment>
<dbReference type="SUPFAM" id="SSF53756">
    <property type="entry name" value="UDP-Glycosyltransferase/glycogen phosphorylase"/>
    <property type="match status" value="1"/>
</dbReference>
<proteinExistence type="inferred from homology"/>
<dbReference type="FunFam" id="3.40.50.2000:FF:000060">
    <property type="entry name" value="Glycosyltransferase"/>
    <property type="match status" value="1"/>
</dbReference>
<keyword evidence="3 4" id="KW-0808">Transferase</keyword>
<dbReference type="GO" id="GO:0080043">
    <property type="term" value="F:quercetin 3-O-glucosyltransferase activity"/>
    <property type="evidence" value="ECO:0007669"/>
    <property type="project" value="TreeGrafter"/>
</dbReference>
<dbReference type="PANTHER" id="PTHR11926:SF774">
    <property type="entry name" value="UDP-GLYCOSYLTRANSFERASE 85A1-RELATED"/>
    <property type="match status" value="1"/>
</dbReference>
<dbReference type="EMBL" id="SDAM02000176">
    <property type="protein sequence ID" value="KAH6825267.1"/>
    <property type="molecule type" value="Genomic_DNA"/>
</dbReference>
<protein>
    <recommendedName>
        <fullName evidence="5">Glycosyltransferase</fullName>
        <ecNumber evidence="5">2.4.1.-</ecNumber>
    </recommendedName>
</protein>
<dbReference type="PANTHER" id="PTHR11926">
    <property type="entry name" value="GLUCOSYL/GLUCURONOSYL TRANSFERASES"/>
    <property type="match status" value="1"/>
</dbReference>
<dbReference type="GO" id="GO:0016138">
    <property type="term" value="P:glycoside biosynthetic process"/>
    <property type="evidence" value="ECO:0007669"/>
    <property type="project" value="UniProtKB-ARBA"/>
</dbReference>
<dbReference type="InterPro" id="IPR035595">
    <property type="entry name" value="UDP_glycos_trans_CS"/>
</dbReference>
<dbReference type="AlphaFoldDB" id="A0AAD4P410"/>
<evidence type="ECO:0000256" key="1">
    <source>
        <dbReference type="ARBA" id="ARBA00009995"/>
    </source>
</evidence>
<dbReference type="Proteomes" id="UP001190926">
    <property type="component" value="Unassembled WGS sequence"/>
</dbReference>
<dbReference type="GO" id="GO:0080044">
    <property type="term" value="F:quercetin 7-O-glucosyltransferase activity"/>
    <property type="evidence" value="ECO:0007669"/>
    <property type="project" value="TreeGrafter"/>
</dbReference>
<accession>A0AAD4P410</accession>
<dbReference type="Gene3D" id="3.40.50.2000">
    <property type="entry name" value="Glycogen Phosphorylase B"/>
    <property type="match status" value="2"/>
</dbReference>
<evidence type="ECO:0000256" key="5">
    <source>
        <dbReference type="RuleBase" id="RU362057"/>
    </source>
</evidence>
<sequence>MAESDQRKPQPHGLMICFPLQGHINPFVWLALKLASKGFIITFVHLESVHYKLAKAHAHAGDDFFSEARRSGLDIRYATMPDPFPLEFDRDLNFDYYWETMLREFPAIVDHFVSNLIRSSESDPLQLPTFLVTDTVYSSWPLDIATKYKLLNVSFWTQPALLFTMLYHLDLLSLHAHFPCKDNIEEEINYLPGVESINTRDLMSSLREAESQGIVMKFLAKGFTGVKRADFVLLNTVFELESQTLNALNKFQPNYAIGPINFTKNLPTNTVRTSLRSESDCTKWLESKSPGSVLYISFGSFVQMSKQDIEEIAYALQLSQVDFIWVVRDGVVSASADANVLPVGYESEIKERGLIVPWCDQVMVLSNPAVGGFLTHCGWNSVIESMWCGVPMICYPLMFDQPANRKLVVEDLKIGIDIRDHGKSVDRNEAAAKINNFMSSNRLREESHKVKTTLRRAMEVDGSSEISFENFVHDLKAKIYAI</sequence>
<dbReference type="PROSITE" id="PS00375">
    <property type="entry name" value="UDPGT"/>
    <property type="match status" value="1"/>
</dbReference>
<name>A0AAD4P410_PERFH</name>
<gene>
    <name evidence="6" type="ORF">C2S53_002359</name>
</gene>
<evidence type="ECO:0000256" key="4">
    <source>
        <dbReference type="RuleBase" id="RU003718"/>
    </source>
</evidence>
<dbReference type="CDD" id="cd03784">
    <property type="entry name" value="GT1_Gtf-like"/>
    <property type="match status" value="1"/>
</dbReference>
<evidence type="ECO:0000256" key="3">
    <source>
        <dbReference type="ARBA" id="ARBA00022679"/>
    </source>
</evidence>
<reference evidence="6 7" key="1">
    <citation type="journal article" date="2021" name="Nat. Commun.">
        <title>Incipient diploidization of the medicinal plant Perilla within 10,000 years.</title>
        <authorList>
            <person name="Zhang Y."/>
            <person name="Shen Q."/>
            <person name="Leng L."/>
            <person name="Zhang D."/>
            <person name="Chen S."/>
            <person name="Shi Y."/>
            <person name="Ning Z."/>
            <person name="Chen S."/>
        </authorList>
    </citation>
    <scope>NUCLEOTIDE SEQUENCE [LARGE SCALE GENOMIC DNA]</scope>
    <source>
        <strain evidence="7">cv. PC099</strain>
    </source>
</reference>
<evidence type="ECO:0000256" key="2">
    <source>
        <dbReference type="ARBA" id="ARBA00022676"/>
    </source>
</evidence>